<dbReference type="InterPro" id="IPR052929">
    <property type="entry name" value="RNase_H-like_EbsB-rel"/>
</dbReference>
<dbReference type="Pfam" id="PF14111">
    <property type="entry name" value="DUF4283"/>
    <property type="match status" value="1"/>
</dbReference>
<keyword evidence="5" id="KW-1185">Reference proteome</keyword>
<dbReference type="PANTHER" id="PTHR47074">
    <property type="entry name" value="BNAC02G40300D PROTEIN"/>
    <property type="match status" value="1"/>
</dbReference>
<accession>A0A9Q1JND6</accession>
<dbReference type="OrthoDB" id="8119704at2759"/>
<dbReference type="Proteomes" id="UP001153076">
    <property type="component" value="Unassembled WGS sequence"/>
</dbReference>
<dbReference type="SUPFAM" id="SSF53098">
    <property type="entry name" value="Ribonuclease H-like"/>
    <property type="match status" value="1"/>
</dbReference>
<proteinExistence type="predicted"/>
<evidence type="ECO:0000259" key="3">
    <source>
        <dbReference type="Pfam" id="PF14392"/>
    </source>
</evidence>
<dbReference type="InterPro" id="IPR002156">
    <property type="entry name" value="RNaseH_domain"/>
</dbReference>
<feature type="domain" description="DUF4283" evidence="2">
    <location>
        <begin position="37"/>
        <end position="108"/>
    </location>
</feature>
<dbReference type="GO" id="GO:0004523">
    <property type="term" value="F:RNA-DNA hybrid ribonuclease activity"/>
    <property type="evidence" value="ECO:0007669"/>
    <property type="project" value="InterPro"/>
</dbReference>
<evidence type="ECO:0000313" key="4">
    <source>
        <dbReference type="EMBL" id="KAJ8425990.1"/>
    </source>
</evidence>
<evidence type="ECO:0008006" key="6">
    <source>
        <dbReference type="Google" id="ProtNLM"/>
    </source>
</evidence>
<dbReference type="GO" id="GO:0003676">
    <property type="term" value="F:nucleic acid binding"/>
    <property type="evidence" value="ECO:0007669"/>
    <property type="project" value="InterPro"/>
</dbReference>
<dbReference type="Pfam" id="PF14392">
    <property type="entry name" value="zf-CCHC_4"/>
    <property type="match status" value="1"/>
</dbReference>
<dbReference type="InterPro" id="IPR025836">
    <property type="entry name" value="Zn_knuckle_CX2CX4HX4C"/>
</dbReference>
<dbReference type="EMBL" id="JAKOGI010001367">
    <property type="protein sequence ID" value="KAJ8425990.1"/>
    <property type="molecule type" value="Genomic_DNA"/>
</dbReference>
<evidence type="ECO:0000259" key="1">
    <source>
        <dbReference type="Pfam" id="PF13456"/>
    </source>
</evidence>
<name>A0A9Q1JND6_9CARY</name>
<dbReference type="InterPro" id="IPR044730">
    <property type="entry name" value="RNase_H-like_dom_plant"/>
</dbReference>
<gene>
    <name evidence="4" type="ORF">Cgig2_007804</name>
</gene>
<evidence type="ECO:0000259" key="2">
    <source>
        <dbReference type="Pfam" id="PF14111"/>
    </source>
</evidence>
<reference evidence="4" key="1">
    <citation type="submission" date="2022-04" db="EMBL/GenBank/DDBJ databases">
        <title>Carnegiea gigantea Genome sequencing and assembly v2.</title>
        <authorList>
            <person name="Copetti D."/>
            <person name="Sanderson M.J."/>
            <person name="Burquez A."/>
            <person name="Wojciechowski M.F."/>
        </authorList>
    </citation>
    <scope>NUCLEOTIDE SEQUENCE</scope>
    <source>
        <strain evidence="4">SGP5-SGP5p</strain>
        <tissue evidence="4">Aerial part</tissue>
    </source>
</reference>
<dbReference type="PANTHER" id="PTHR47074:SF21">
    <property type="entry name" value="RNASE H TYPE-1 DOMAIN-CONTAINING PROTEIN"/>
    <property type="match status" value="1"/>
</dbReference>
<feature type="domain" description="Zinc knuckle CX2CX4HX4C" evidence="3">
    <location>
        <begin position="176"/>
        <end position="214"/>
    </location>
</feature>
<organism evidence="4 5">
    <name type="scientific">Carnegiea gigantea</name>
    <dbReference type="NCBI Taxonomy" id="171969"/>
    <lineage>
        <taxon>Eukaryota</taxon>
        <taxon>Viridiplantae</taxon>
        <taxon>Streptophyta</taxon>
        <taxon>Embryophyta</taxon>
        <taxon>Tracheophyta</taxon>
        <taxon>Spermatophyta</taxon>
        <taxon>Magnoliopsida</taxon>
        <taxon>eudicotyledons</taxon>
        <taxon>Gunneridae</taxon>
        <taxon>Pentapetalae</taxon>
        <taxon>Caryophyllales</taxon>
        <taxon>Cactineae</taxon>
        <taxon>Cactaceae</taxon>
        <taxon>Cactoideae</taxon>
        <taxon>Echinocereeae</taxon>
        <taxon>Carnegiea</taxon>
    </lineage>
</organism>
<feature type="domain" description="RNase H type-1" evidence="1">
    <location>
        <begin position="407"/>
        <end position="526"/>
    </location>
</feature>
<dbReference type="InterPro" id="IPR036397">
    <property type="entry name" value="RNaseH_sf"/>
</dbReference>
<dbReference type="InterPro" id="IPR025558">
    <property type="entry name" value="DUF4283"/>
</dbReference>
<dbReference type="CDD" id="cd06222">
    <property type="entry name" value="RNase_H_like"/>
    <property type="match status" value="1"/>
</dbReference>
<dbReference type="Pfam" id="PF13456">
    <property type="entry name" value="RVT_3"/>
    <property type="match status" value="1"/>
</dbReference>
<sequence length="559" mass="63074">MGSAIHDAMERLKLMAEEEELVEFEEDLDEEKADQIALSLIRKLYTTYSFNIGAIKSTLKNAWKLARELVIKEHDRNLFIFQFSCKADKEAVLNEGPWAFDGHTLPLKEVTGLERYSEVSSDTARFWVKVYDVAGLKRTKGFAECLANTIGKFVSVDEEHLVGFDKSLNFVADISIHKPLRRGIRVKVGNRSVWFNIRYVKLSDFCYACGMLGHIYRGYELYDETIPEANLPYGPNLWASPLKSKRRGWGIEKQEERMLAQAYKDAWKGKKAKMKLHLDNLEPNLLKLGENSEETGGDIVMAMNIDERETIKLGTEVFKRKSPEVVTEERRQGLGKPQAVKDLCTLIGVHEPSLVFLLETKLSSAEMGTVINQDSPARRRQEGSALRTCGRWMIEWRVPSPGFIKVNFDGAKIGESGHGLGMVARDCSGSIVMAAVQQGVGFQGPEYVEAMAYKWAMKQAPERGVLSIMVEGDSLSLMSKLKKKEHPNTVLGFLVQDILCLASSFSFCSFHHIRRVGNRVAHTLAHFQPYDLSLRVWQEEGPDCILNPVTDDLWTVVAT</sequence>
<evidence type="ECO:0000313" key="5">
    <source>
        <dbReference type="Proteomes" id="UP001153076"/>
    </source>
</evidence>
<comment type="caution">
    <text evidence="4">The sequence shown here is derived from an EMBL/GenBank/DDBJ whole genome shotgun (WGS) entry which is preliminary data.</text>
</comment>
<protein>
    <recommendedName>
        <fullName evidence="6">RNase H type-1 domain-containing protein</fullName>
    </recommendedName>
</protein>
<dbReference type="AlphaFoldDB" id="A0A9Q1JND6"/>
<dbReference type="InterPro" id="IPR012337">
    <property type="entry name" value="RNaseH-like_sf"/>
</dbReference>
<dbReference type="Gene3D" id="3.30.420.10">
    <property type="entry name" value="Ribonuclease H-like superfamily/Ribonuclease H"/>
    <property type="match status" value="1"/>
</dbReference>